<keyword evidence="4" id="KW-0904">Protein phosphatase</keyword>
<dbReference type="GO" id="GO:0005737">
    <property type="term" value="C:cytoplasm"/>
    <property type="evidence" value="ECO:0007669"/>
    <property type="project" value="TreeGrafter"/>
</dbReference>
<sequence>MNTNQNKSTVAIEEPMQHQDVEIEKSDPHSASIDIPHEADKIDLSASDNLNSSVDKSISILNSRSRKRMLENDDENTSDSTEDSVLFKDVSFSYYSIIKRKCFELETRVQTLENQLLHYVFKLNKITKKKNMTDELIDLLITEYIDIWTFERLINDFQATEEEMIYFAKLMKLMKQKRNLSGKFDYNPSVVIDDFLYHGAINHAKNLDLLKDLNIRHIINTCNVPLGEEIIKNFNVLWINMYDDEDVNISQYFEKTNDFLLSCKEKKEKVLVHCQMGISRSSSIVLAYLMKYHHDTLMKAYDFLLDRRPISCPNHGFLLQLIRYEKELRNSGEIDKQKNNDDKQNPIKTLDIPNTSNIE</sequence>
<dbReference type="EMBL" id="CAJNOE010000057">
    <property type="protein sequence ID" value="CAF0829402.1"/>
    <property type="molecule type" value="Genomic_DNA"/>
</dbReference>
<dbReference type="Pfam" id="PF00782">
    <property type="entry name" value="DSPc"/>
    <property type="match status" value="1"/>
</dbReference>
<feature type="region of interest" description="Disordered" evidence="5">
    <location>
        <begin position="333"/>
        <end position="359"/>
    </location>
</feature>
<dbReference type="PANTHER" id="PTHR10159">
    <property type="entry name" value="DUAL SPECIFICITY PROTEIN PHOSPHATASE"/>
    <property type="match status" value="1"/>
</dbReference>
<dbReference type="SMART" id="SM00195">
    <property type="entry name" value="DSPc"/>
    <property type="match status" value="1"/>
</dbReference>
<dbReference type="Proteomes" id="UP000663860">
    <property type="component" value="Unassembled WGS sequence"/>
</dbReference>
<dbReference type="PROSITE" id="PS50054">
    <property type="entry name" value="TYR_PHOSPHATASE_DUAL"/>
    <property type="match status" value="1"/>
</dbReference>
<dbReference type="GO" id="GO:0004725">
    <property type="term" value="F:protein tyrosine phosphatase activity"/>
    <property type="evidence" value="ECO:0007669"/>
    <property type="project" value="UniProtKB-EC"/>
</dbReference>
<evidence type="ECO:0000313" key="8">
    <source>
        <dbReference type="EMBL" id="CAF0829402.1"/>
    </source>
</evidence>
<name>A0A813ULN5_9BILA</name>
<comment type="similarity">
    <text evidence="1">Belongs to the protein-tyrosine phosphatase family. Non-receptor class dual specificity subfamily.</text>
</comment>
<evidence type="ECO:0000256" key="4">
    <source>
        <dbReference type="ARBA" id="ARBA00022912"/>
    </source>
</evidence>
<evidence type="ECO:0000256" key="2">
    <source>
        <dbReference type="ARBA" id="ARBA00013064"/>
    </source>
</evidence>
<evidence type="ECO:0000259" key="7">
    <source>
        <dbReference type="PROSITE" id="PS50056"/>
    </source>
</evidence>
<dbReference type="AlphaFoldDB" id="A0A813ULN5"/>
<evidence type="ECO:0000259" key="6">
    <source>
        <dbReference type="PROSITE" id="PS50054"/>
    </source>
</evidence>
<dbReference type="InterPro" id="IPR016130">
    <property type="entry name" value="Tyr_Pase_AS"/>
</dbReference>
<dbReference type="EC" id="3.1.3.48" evidence="2"/>
<dbReference type="InterPro" id="IPR029021">
    <property type="entry name" value="Prot-tyrosine_phosphatase-like"/>
</dbReference>
<evidence type="ECO:0000256" key="1">
    <source>
        <dbReference type="ARBA" id="ARBA00008601"/>
    </source>
</evidence>
<dbReference type="InterPro" id="IPR000340">
    <property type="entry name" value="Dual-sp_phosphatase_cat-dom"/>
</dbReference>
<evidence type="ECO:0000256" key="3">
    <source>
        <dbReference type="ARBA" id="ARBA00022801"/>
    </source>
</evidence>
<feature type="domain" description="Tyrosine-protein phosphatase" evidence="6">
    <location>
        <begin position="187"/>
        <end position="330"/>
    </location>
</feature>
<reference evidence="8" key="1">
    <citation type="submission" date="2021-02" db="EMBL/GenBank/DDBJ databases">
        <authorList>
            <person name="Nowell W R."/>
        </authorList>
    </citation>
    <scope>NUCLEOTIDE SEQUENCE</scope>
</reference>
<comment type="caution">
    <text evidence="8">The sequence shown here is derived from an EMBL/GenBank/DDBJ whole genome shotgun (WGS) entry which is preliminary data.</text>
</comment>
<dbReference type="PROSITE" id="PS50056">
    <property type="entry name" value="TYR_PHOSPHATASE_2"/>
    <property type="match status" value="1"/>
</dbReference>
<feature type="region of interest" description="Disordered" evidence="5">
    <location>
        <begin position="1"/>
        <end position="35"/>
    </location>
</feature>
<feature type="compositionally biased region" description="Basic and acidic residues" evidence="5">
    <location>
        <begin position="333"/>
        <end position="345"/>
    </location>
</feature>
<dbReference type="CDD" id="cd14498">
    <property type="entry name" value="DSP"/>
    <property type="match status" value="1"/>
</dbReference>
<keyword evidence="3" id="KW-0378">Hydrolase</keyword>
<feature type="domain" description="Tyrosine specific protein phosphatases" evidence="7">
    <location>
        <begin position="250"/>
        <end position="309"/>
    </location>
</feature>
<accession>A0A813ULN5</accession>
<protein>
    <recommendedName>
        <fullName evidence="2">protein-tyrosine-phosphatase</fullName>
        <ecNumber evidence="2">3.1.3.48</ecNumber>
    </recommendedName>
</protein>
<dbReference type="GO" id="GO:0043409">
    <property type="term" value="P:negative regulation of MAPK cascade"/>
    <property type="evidence" value="ECO:0007669"/>
    <property type="project" value="TreeGrafter"/>
</dbReference>
<gene>
    <name evidence="8" type="ORF">IZO911_LOCUS8445</name>
</gene>
<evidence type="ECO:0000313" key="9">
    <source>
        <dbReference type="Proteomes" id="UP000663860"/>
    </source>
</evidence>
<evidence type="ECO:0000256" key="5">
    <source>
        <dbReference type="SAM" id="MobiDB-lite"/>
    </source>
</evidence>
<dbReference type="PROSITE" id="PS00383">
    <property type="entry name" value="TYR_PHOSPHATASE_1"/>
    <property type="match status" value="1"/>
</dbReference>
<feature type="compositionally biased region" description="Basic and acidic residues" evidence="5">
    <location>
        <begin position="15"/>
        <end position="28"/>
    </location>
</feature>
<organism evidence="8 9">
    <name type="scientific">Adineta steineri</name>
    <dbReference type="NCBI Taxonomy" id="433720"/>
    <lineage>
        <taxon>Eukaryota</taxon>
        <taxon>Metazoa</taxon>
        <taxon>Spiralia</taxon>
        <taxon>Gnathifera</taxon>
        <taxon>Rotifera</taxon>
        <taxon>Eurotatoria</taxon>
        <taxon>Bdelloidea</taxon>
        <taxon>Adinetida</taxon>
        <taxon>Adinetidae</taxon>
        <taxon>Adineta</taxon>
    </lineage>
</organism>
<dbReference type="Gene3D" id="3.90.190.10">
    <property type="entry name" value="Protein tyrosine phosphatase superfamily"/>
    <property type="match status" value="1"/>
</dbReference>
<dbReference type="InterPro" id="IPR020422">
    <property type="entry name" value="TYR_PHOSPHATASE_DUAL_dom"/>
</dbReference>
<proteinExistence type="inferred from homology"/>
<dbReference type="PANTHER" id="PTHR10159:SF519">
    <property type="entry name" value="DUAL SPECIFICITY PROTEIN PHOSPHATASE MPK3"/>
    <property type="match status" value="1"/>
</dbReference>
<dbReference type="InterPro" id="IPR000387">
    <property type="entry name" value="Tyr_Pase_dom"/>
</dbReference>
<dbReference type="SUPFAM" id="SSF52799">
    <property type="entry name" value="(Phosphotyrosine protein) phosphatases II"/>
    <property type="match status" value="1"/>
</dbReference>